<accession>A0A378IAY4</accession>
<dbReference type="OrthoDB" id="5654229at2"/>
<dbReference type="EMBL" id="UGNW01000001">
    <property type="protein sequence ID" value="STX32398.1"/>
    <property type="molecule type" value="Genomic_DNA"/>
</dbReference>
<dbReference type="STRING" id="28083.Lbir_1620"/>
<keyword evidence="3" id="KW-0732">Signal</keyword>
<reference evidence="6 8" key="2">
    <citation type="submission" date="2018-06" db="EMBL/GenBank/DDBJ databases">
        <authorList>
            <consortium name="Pathogen Informatics"/>
            <person name="Doyle S."/>
        </authorList>
    </citation>
    <scope>NUCLEOTIDE SEQUENCE [LARGE SCALE GENOMIC DNA]</scope>
    <source>
        <strain evidence="6 8">NCTC12437</strain>
    </source>
</reference>
<gene>
    <name evidence="5" type="ORF">Lbir_1620</name>
    <name evidence="6" type="ORF">NCTC12437_02183</name>
</gene>
<dbReference type="RefSeq" id="WP_058523671.1">
    <property type="nucleotide sequence ID" value="NZ_CAAAHV010000008.1"/>
</dbReference>
<dbReference type="PANTHER" id="PTHR45982:SF1">
    <property type="entry name" value="REGULATOR OF CHROMOSOME CONDENSATION"/>
    <property type="match status" value="1"/>
</dbReference>
<proteinExistence type="predicted"/>
<dbReference type="EMBL" id="LNXT01000019">
    <property type="protein sequence ID" value="KTC71765.1"/>
    <property type="molecule type" value="Genomic_DNA"/>
</dbReference>
<evidence type="ECO:0000256" key="3">
    <source>
        <dbReference type="SAM" id="SignalP"/>
    </source>
</evidence>
<protein>
    <submittedName>
        <fullName evidence="5 6">Protein with a bacterial immunoglobulin-like domain</fullName>
    </submittedName>
</protein>
<keyword evidence="1" id="KW-0344">Guanine-nucleotide releasing factor</keyword>
<evidence type="ECO:0000259" key="4">
    <source>
        <dbReference type="Pfam" id="PF25390"/>
    </source>
</evidence>
<reference evidence="5 7" key="1">
    <citation type="submission" date="2015-11" db="EMBL/GenBank/DDBJ databases">
        <title>Genomic analysis of 38 Legionella species identifies large and diverse effector repertoires.</title>
        <authorList>
            <person name="Burstein D."/>
            <person name="Amaro F."/>
            <person name="Zusman T."/>
            <person name="Lifshitz Z."/>
            <person name="Cohen O."/>
            <person name="Gilbert J.A."/>
            <person name="Pupko T."/>
            <person name="Shuman H.A."/>
            <person name="Segal G."/>
        </authorList>
    </citation>
    <scope>NUCLEOTIDE SEQUENCE [LARGE SCALE GENOMIC DNA]</scope>
    <source>
        <strain evidence="5 7">CDC#1407-AL-14</strain>
    </source>
</reference>
<dbReference type="InterPro" id="IPR051553">
    <property type="entry name" value="Ran_GTPase-activating"/>
</dbReference>
<dbReference type="PROSITE" id="PS50012">
    <property type="entry name" value="RCC1_3"/>
    <property type="match status" value="5"/>
</dbReference>
<dbReference type="AlphaFoldDB" id="A0A378IAY4"/>
<evidence type="ECO:0000256" key="2">
    <source>
        <dbReference type="ARBA" id="ARBA00022737"/>
    </source>
</evidence>
<feature type="domain" description="RCC1-like" evidence="4">
    <location>
        <begin position="248"/>
        <end position="492"/>
    </location>
</feature>
<feature type="signal peptide" evidence="3">
    <location>
        <begin position="1"/>
        <end position="22"/>
    </location>
</feature>
<evidence type="ECO:0000313" key="5">
    <source>
        <dbReference type="EMBL" id="KTC71765.1"/>
    </source>
</evidence>
<dbReference type="GO" id="GO:0005085">
    <property type="term" value="F:guanyl-nucleotide exchange factor activity"/>
    <property type="evidence" value="ECO:0007669"/>
    <property type="project" value="TreeGrafter"/>
</dbReference>
<dbReference type="SUPFAM" id="SSF50985">
    <property type="entry name" value="RCC1/BLIP-II"/>
    <property type="match status" value="1"/>
</dbReference>
<evidence type="ECO:0000256" key="1">
    <source>
        <dbReference type="ARBA" id="ARBA00022658"/>
    </source>
</evidence>
<evidence type="ECO:0000313" key="7">
    <source>
        <dbReference type="Proteomes" id="UP000054735"/>
    </source>
</evidence>
<dbReference type="Gene3D" id="2.130.10.30">
    <property type="entry name" value="Regulator of chromosome condensation 1/beta-lactamase-inhibitor protein II"/>
    <property type="match status" value="2"/>
</dbReference>
<dbReference type="InterPro" id="IPR009091">
    <property type="entry name" value="RCC1/BLIP-II"/>
</dbReference>
<dbReference type="PANTHER" id="PTHR45982">
    <property type="entry name" value="REGULATOR OF CHROMOSOME CONDENSATION"/>
    <property type="match status" value="1"/>
</dbReference>
<feature type="chain" id="PRO_5017054007" evidence="3">
    <location>
        <begin position="23"/>
        <end position="629"/>
    </location>
</feature>
<dbReference type="Proteomes" id="UP000255066">
    <property type="component" value="Unassembled WGS sequence"/>
</dbReference>
<dbReference type="PRINTS" id="PR00633">
    <property type="entry name" value="RCCNDNSATION"/>
</dbReference>
<dbReference type="Proteomes" id="UP000054735">
    <property type="component" value="Unassembled WGS sequence"/>
</dbReference>
<keyword evidence="2" id="KW-0677">Repeat</keyword>
<dbReference type="InterPro" id="IPR058923">
    <property type="entry name" value="RCC1-like_dom"/>
</dbReference>
<keyword evidence="7" id="KW-1185">Reference proteome</keyword>
<dbReference type="GO" id="GO:0005737">
    <property type="term" value="C:cytoplasm"/>
    <property type="evidence" value="ECO:0007669"/>
    <property type="project" value="TreeGrafter"/>
</dbReference>
<sequence length="629" mass="63837">MFKQWVKAASFAGLLFSGAAEAAIPKFSLEPLTPTILQVPFNSTASVSYLVRNNTSVPRILTMEPLPGISQVVNTGTCGNPFFLSPGQTCVLSLQVNGNLLPASGIHDGPVVCKTLGAGNNNPDPFLCSRPGPAAILNISVAAPTTGHLQWSSNGTPITSIDLLTNTSGNITLSNTGINTVYNLQITIPAPYNAYFTNGCGASLLPNSSCNIAYAIPSPVFSNNFVITASATNANNSPLPLAVEIGAVGSVQCWGDNSSGELGNGTTSPPQPPVTSPADPNSVVFGITNATEVSGGSNYTCGMLETGIVQCWGSNTDGQLGNGAALPGGPVLFPGNVLDINTAVDLSAGESHACAVLANGTMKCWGQNTYGQLGNGLNTNSSTPVTVTGISNAVEVSAGQLHTCAVLATGQVACWGANDEGQLGNGTTNPLPQFFPPALVPGITNAIAITSGSKFTCALLANRQMKCWGRNAEGESGSGQFSASEPTPVTVVSLSGSGVLSGIVDISARGDHITVLAGNGQVYAWGLNNVGQLGNGNLINSAVPTAVVGLSDSAIDVGSGIAHACALLVTGQMECWGINDHGQLGLGNAPPPAPVPPNIYNSAYPVQGLTNGIGLFEHHSDFVSCVIVP</sequence>
<dbReference type="Pfam" id="PF00415">
    <property type="entry name" value="RCC1"/>
    <property type="match status" value="1"/>
</dbReference>
<name>A0A378IAY4_9GAMM</name>
<evidence type="ECO:0000313" key="8">
    <source>
        <dbReference type="Proteomes" id="UP000255066"/>
    </source>
</evidence>
<dbReference type="Pfam" id="PF25390">
    <property type="entry name" value="WD40_RLD"/>
    <property type="match status" value="1"/>
</dbReference>
<dbReference type="InterPro" id="IPR000408">
    <property type="entry name" value="Reg_chr_condens"/>
</dbReference>
<evidence type="ECO:0000313" key="6">
    <source>
        <dbReference type="EMBL" id="STX32398.1"/>
    </source>
</evidence>
<organism evidence="6 8">
    <name type="scientific">Legionella birminghamensis</name>
    <dbReference type="NCBI Taxonomy" id="28083"/>
    <lineage>
        <taxon>Bacteria</taxon>
        <taxon>Pseudomonadati</taxon>
        <taxon>Pseudomonadota</taxon>
        <taxon>Gammaproteobacteria</taxon>
        <taxon>Legionellales</taxon>
        <taxon>Legionellaceae</taxon>
        <taxon>Legionella</taxon>
    </lineage>
</organism>